<organism evidence="2 3">
    <name type="scientific">Cryptotermes secundus</name>
    <dbReference type="NCBI Taxonomy" id="105785"/>
    <lineage>
        <taxon>Eukaryota</taxon>
        <taxon>Metazoa</taxon>
        <taxon>Ecdysozoa</taxon>
        <taxon>Arthropoda</taxon>
        <taxon>Hexapoda</taxon>
        <taxon>Insecta</taxon>
        <taxon>Pterygota</taxon>
        <taxon>Neoptera</taxon>
        <taxon>Polyneoptera</taxon>
        <taxon>Dictyoptera</taxon>
        <taxon>Blattodea</taxon>
        <taxon>Blattoidea</taxon>
        <taxon>Termitoidae</taxon>
        <taxon>Kalotermitidae</taxon>
        <taxon>Cryptotermitinae</taxon>
        <taxon>Cryptotermes</taxon>
    </lineage>
</organism>
<reference evidence="2 3" key="1">
    <citation type="submission" date="2017-12" db="EMBL/GenBank/DDBJ databases">
        <title>Hemimetabolous genomes reveal molecular basis of termite eusociality.</title>
        <authorList>
            <person name="Harrison M.C."/>
            <person name="Jongepier E."/>
            <person name="Robertson H.M."/>
            <person name="Arning N."/>
            <person name="Bitard-Feildel T."/>
            <person name="Chao H."/>
            <person name="Childers C.P."/>
            <person name="Dinh H."/>
            <person name="Doddapaneni H."/>
            <person name="Dugan S."/>
            <person name="Gowin J."/>
            <person name="Greiner C."/>
            <person name="Han Y."/>
            <person name="Hu H."/>
            <person name="Hughes D.S.T."/>
            <person name="Huylmans A.-K."/>
            <person name="Kemena C."/>
            <person name="Kremer L.P.M."/>
            <person name="Lee S.L."/>
            <person name="Lopez-Ezquerra A."/>
            <person name="Mallet L."/>
            <person name="Monroy-Kuhn J.M."/>
            <person name="Moser A."/>
            <person name="Murali S.C."/>
            <person name="Muzny D.M."/>
            <person name="Otani S."/>
            <person name="Piulachs M.-D."/>
            <person name="Poelchau M."/>
            <person name="Qu J."/>
            <person name="Schaub F."/>
            <person name="Wada-Katsumata A."/>
            <person name="Worley K.C."/>
            <person name="Xie Q."/>
            <person name="Ylla G."/>
            <person name="Poulsen M."/>
            <person name="Gibbs R.A."/>
            <person name="Schal C."/>
            <person name="Richards S."/>
            <person name="Belles X."/>
            <person name="Korb J."/>
            <person name="Bornberg-Bauer E."/>
        </authorList>
    </citation>
    <scope>NUCLEOTIDE SEQUENCE [LARGE SCALE GENOMIC DNA]</scope>
    <source>
        <tissue evidence="2">Whole body</tissue>
    </source>
</reference>
<keyword evidence="3" id="KW-1185">Reference proteome</keyword>
<dbReference type="Proteomes" id="UP000235965">
    <property type="component" value="Unassembled WGS sequence"/>
</dbReference>
<feature type="region of interest" description="Disordered" evidence="1">
    <location>
        <begin position="45"/>
        <end position="67"/>
    </location>
</feature>
<dbReference type="AlphaFoldDB" id="A0A2J7PGZ0"/>
<dbReference type="InParanoid" id="A0A2J7PGZ0"/>
<gene>
    <name evidence="2" type="ORF">B7P43_G15972</name>
</gene>
<protein>
    <submittedName>
        <fullName evidence="2">Uncharacterized protein</fullName>
    </submittedName>
</protein>
<feature type="compositionally biased region" description="Low complexity" evidence="1">
    <location>
        <begin position="47"/>
        <end position="58"/>
    </location>
</feature>
<comment type="caution">
    <text evidence="2">The sequence shown here is derived from an EMBL/GenBank/DDBJ whole genome shotgun (WGS) entry which is preliminary data.</text>
</comment>
<dbReference type="EMBL" id="NEVH01025158">
    <property type="protein sequence ID" value="PNF15605.1"/>
    <property type="molecule type" value="Genomic_DNA"/>
</dbReference>
<sequence>MSLPSPFLGLSEQRVQMGPRCGECIICDVLGSADGRIKPIRNKACGSHDAGGSSAADSMHMDRVLAS</sequence>
<evidence type="ECO:0000256" key="1">
    <source>
        <dbReference type="SAM" id="MobiDB-lite"/>
    </source>
</evidence>
<name>A0A2J7PGZ0_9NEOP</name>
<evidence type="ECO:0000313" key="2">
    <source>
        <dbReference type="EMBL" id="PNF15605.1"/>
    </source>
</evidence>
<evidence type="ECO:0000313" key="3">
    <source>
        <dbReference type="Proteomes" id="UP000235965"/>
    </source>
</evidence>
<proteinExistence type="predicted"/>
<accession>A0A2J7PGZ0</accession>